<gene>
    <name evidence="1" type="ORF">DID88_007272</name>
</gene>
<protein>
    <submittedName>
        <fullName evidence="1">Uncharacterized protein</fullName>
    </submittedName>
</protein>
<dbReference type="Proteomes" id="UP000249056">
    <property type="component" value="Unassembled WGS sequence"/>
</dbReference>
<accession>A0A395J8I1</accession>
<evidence type="ECO:0000313" key="2">
    <source>
        <dbReference type="Proteomes" id="UP000249056"/>
    </source>
</evidence>
<organism evidence="1 2">
    <name type="scientific">Monilinia fructigena</name>
    <dbReference type="NCBI Taxonomy" id="38457"/>
    <lineage>
        <taxon>Eukaryota</taxon>
        <taxon>Fungi</taxon>
        <taxon>Dikarya</taxon>
        <taxon>Ascomycota</taxon>
        <taxon>Pezizomycotina</taxon>
        <taxon>Leotiomycetes</taxon>
        <taxon>Helotiales</taxon>
        <taxon>Sclerotiniaceae</taxon>
        <taxon>Monilinia</taxon>
    </lineage>
</organism>
<dbReference type="EMBL" id="QKRW01000001">
    <property type="protein sequence ID" value="RAL68546.1"/>
    <property type="molecule type" value="Genomic_DNA"/>
</dbReference>
<evidence type="ECO:0000313" key="1">
    <source>
        <dbReference type="EMBL" id="RAL68546.1"/>
    </source>
</evidence>
<name>A0A395J8I1_9HELO</name>
<sequence>MASKERKVERVLTKLYLITISITSKHLLGYLKSRRISLFLLHDALQPESTNGKTSTSLRRKYLCLVKFSALQISYSSDLKSSKKRSHFILTGSTVARALVTFAASPPTQRPDWRIHHIVTKRGKLELSQPISFSKPYIDLVGQTERQTVTNKTLFKKSEKEAKFPRKKFNSRLFLSLF</sequence>
<dbReference type="AlphaFoldDB" id="A0A395J8I1"/>
<keyword evidence="2" id="KW-1185">Reference proteome</keyword>
<reference evidence="1 2" key="1">
    <citation type="submission" date="2018-06" db="EMBL/GenBank/DDBJ databases">
        <title>Genome Sequence of the Brown Rot Fungal Pathogen Monilinia fructigena.</title>
        <authorList>
            <person name="Landi L."/>
            <person name="De Miccolis Angelini R.M."/>
            <person name="Pollastro S."/>
            <person name="Abate D."/>
            <person name="Faretra F."/>
            <person name="Romanazzi G."/>
        </authorList>
    </citation>
    <scope>NUCLEOTIDE SEQUENCE [LARGE SCALE GENOMIC DNA]</scope>
    <source>
        <strain evidence="1 2">Mfrg269</strain>
    </source>
</reference>
<comment type="caution">
    <text evidence="1">The sequence shown here is derived from an EMBL/GenBank/DDBJ whole genome shotgun (WGS) entry which is preliminary data.</text>
</comment>
<proteinExistence type="predicted"/>